<evidence type="ECO:0000256" key="7">
    <source>
        <dbReference type="PROSITE-ProRule" id="PRU01373"/>
    </source>
</evidence>
<evidence type="ECO:0000256" key="1">
    <source>
        <dbReference type="ARBA" id="ARBA00004752"/>
    </source>
</evidence>
<organism evidence="10 11">
    <name type="scientific">Blastomonas fulva</name>
    <dbReference type="NCBI Taxonomy" id="1550728"/>
    <lineage>
        <taxon>Bacteria</taxon>
        <taxon>Pseudomonadati</taxon>
        <taxon>Pseudomonadota</taxon>
        <taxon>Alphaproteobacteria</taxon>
        <taxon>Sphingomonadales</taxon>
        <taxon>Sphingomonadaceae</taxon>
        <taxon>Blastomonas</taxon>
    </lineage>
</organism>
<dbReference type="InterPro" id="IPR052905">
    <property type="entry name" value="LD-transpeptidase_YkuD-like"/>
</dbReference>
<dbReference type="SUPFAM" id="SSF141523">
    <property type="entry name" value="L,D-transpeptidase catalytic domain-like"/>
    <property type="match status" value="1"/>
</dbReference>
<feature type="signal peptide" evidence="8">
    <location>
        <begin position="1"/>
        <end position="24"/>
    </location>
</feature>
<proteinExistence type="inferred from homology"/>
<evidence type="ECO:0000256" key="4">
    <source>
        <dbReference type="ARBA" id="ARBA00022960"/>
    </source>
</evidence>
<evidence type="ECO:0000256" key="6">
    <source>
        <dbReference type="ARBA" id="ARBA00023316"/>
    </source>
</evidence>
<keyword evidence="8" id="KW-0732">Signal</keyword>
<evidence type="ECO:0000313" key="11">
    <source>
        <dbReference type="Proteomes" id="UP000258016"/>
    </source>
</evidence>
<protein>
    <recommendedName>
        <fullName evidence="9">L,D-TPase catalytic domain-containing protein</fullName>
    </recommendedName>
</protein>
<reference evidence="10 11" key="1">
    <citation type="submission" date="2017-03" db="EMBL/GenBank/DDBJ databases">
        <title>Complete genome sequence of Blastomonas fulva degrading microcsystin LR.</title>
        <authorList>
            <person name="Lee H.-g."/>
            <person name="Jin L."/>
            <person name="oh H.-M."/>
        </authorList>
    </citation>
    <scope>NUCLEOTIDE SEQUENCE [LARGE SCALE GENOMIC DNA]</scope>
    <source>
        <strain evidence="10 11">T2</strain>
    </source>
</reference>
<dbReference type="InterPro" id="IPR005490">
    <property type="entry name" value="LD_TPept_cat_dom"/>
</dbReference>
<evidence type="ECO:0000256" key="8">
    <source>
        <dbReference type="SAM" id="SignalP"/>
    </source>
</evidence>
<comment type="similarity">
    <text evidence="2">Belongs to the YkuD family.</text>
</comment>
<feature type="active site" description="Nucleophile" evidence="7">
    <location>
        <position position="291"/>
    </location>
</feature>
<dbReference type="RefSeq" id="WP_162892652.1">
    <property type="nucleotide sequence ID" value="NZ_CP020083.1"/>
</dbReference>
<evidence type="ECO:0000313" key="10">
    <source>
        <dbReference type="EMBL" id="ASR53079.1"/>
    </source>
</evidence>
<dbReference type="InterPro" id="IPR045380">
    <property type="entry name" value="LD_TPept_scaffold_dom"/>
</dbReference>
<feature type="domain" description="L,D-TPase catalytic" evidence="9">
    <location>
        <begin position="169"/>
        <end position="315"/>
    </location>
</feature>
<dbReference type="PANTHER" id="PTHR41533">
    <property type="entry name" value="L,D-TRANSPEPTIDASE HI_1667-RELATED"/>
    <property type="match status" value="1"/>
</dbReference>
<dbReference type="Gene3D" id="2.40.440.10">
    <property type="entry name" value="L,D-transpeptidase catalytic domain-like"/>
    <property type="match status" value="1"/>
</dbReference>
<evidence type="ECO:0000256" key="3">
    <source>
        <dbReference type="ARBA" id="ARBA00022679"/>
    </source>
</evidence>
<keyword evidence="3" id="KW-0808">Transferase</keyword>
<comment type="pathway">
    <text evidence="1 7">Cell wall biogenesis; peptidoglycan biosynthesis.</text>
</comment>
<accession>A0ABM6MAI1</accession>
<dbReference type="Pfam" id="PF20142">
    <property type="entry name" value="Scaffold"/>
    <property type="match status" value="1"/>
</dbReference>
<dbReference type="Pfam" id="PF03734">
    <property type="entry name" value="YkuD"/>
    <property type="match status" value="1"/>
</dbReference>
<dbReference type="Proteomes" id="UP000258016">
    <property type="component" value="Chromosome"/>
</dbReference>
<keyword evidence="11" id="KW-1185">Reference proteome</keyword>
<sequence length="374" mass="40010">MTRSALLGLALAGLAVAGSASAHAASWRIAQAQELRQWIAAAPQDALPVLDTAELDTALREGPGPALDLSARTLALKLAAMHLLGASPANQKAGWQIPDTDAQTDLGQGLDQALASDSLARFLTGLRPAHRDYAALRAAYAIESDPDRKAVIARNMERWRWMPRELGVNHLLVNAAFFEARLTRQGKPDRTWRVIVGKTATPTPVFATQITGVNLNPWWNIPASIVREKGGRFAASQGYVQTGGQWRQKPGPGNALGQMKLVMPNPFSVYIHDTPSKTLFARETRAFSHGCVRIDDAVGFATVLLEGSKTSAEVAAAVKAGNSVTFDLANPIPVYLAYFTAAPAADGTIAFSPDIYRRDSRIALAAKTGVPCRG</sequence>
<keyword evidence="6 7" id="KW-0961">Cell wall biogenesis/degradation</keyword>
<evidence type="ECO:0000256" key="2">
    <source>
        <dbReference type="ARBA" id="ARBA00005992"/>
    </source>
</evidence>
<feature type="active site" description="Proton donor/acceptor" evidence="7">
    <location>
        <position position="272"/>
    </location>
</feature>
<evidence type="ECO:0000259" key="9">
    <source>
        <dbReference type="PROSITE" id="PS52029"/>
    </source>
</evidence>
<dbReference type="InterPro" id="IPR038063">
    <property type="entry name" value="Transpep_catalytic_dom"/>
</dbReference>
<dbReference type="PROSITE" id="PS52029">
    <property type="entry name" value="LD_TPASE"/>
    <property type="match status" value="1"/>
</dbReference>
<keyword evidence="4 7" id="KW-0133">Cell shape</keyword>
<feature type="chain" id="PRO_5047240257" description="L,D-TPase catalytic domain-containing protein" evidence="8">
    <location>
        <begin position="25"/>
        <end position="374"/>
    </location>
</feature>
<keyword evidence="5 7" id="KW-0573">Peptidoglycan synthesis</keyword>
<dbReference type="GeneID" id="303487445"/>
<dbReference type="PANTHER" id="PTHR41533:SF2">
    <property type="entry name" value="BLR7131 PROTEIN"/>
    <property type="match status" value="1"/>
</dbReference>
<evidence type="ECO:0000256" key="5">
    <source>
        <dbReference type="ARBA" id="ARBA00022984"/>
    </source>
</evidence>
<dbReference type="EMBL" id="CP020083">
    <property type="protein sequence ID" value="ASR53079.1"/>
    <property type="molecule type" value="Genomic_DNA"/>
</dbReference>
<name>A0ABM6MAI1_9SPHN</name>
<gene>
    <name evidence="10" type="ORF">B5J99_17780</name>
</gene>
<dbReference type="CDD" id="cd16913">
    <property type="entry name" value="YkuD_like"/>
    <property type="match status" value="1"/>
</dbReference>